<name>A0A370T9R4_9HELO</name>
<sequence>MADLPRASSAALTLVHPTLAEKKHTWTLNSQSWGTALAVDDYLERESYLASIPATRDGGVTHWILTDSTAPAESRPVLACCESLRRRAVISLPGSPTKEVITHGIGSVFCPPAYRGRGYASRMLALLAPILKTWQKEEGECYFSILYSDIGKKYYAGLGWDVFPSAHISLPALAAPVTNGVTTNGTNGVTVNGTNGVHKTKAGARTLTPAEIAPLCALDEQYIGTAVQSTAKHMNKPAVALLADYSTMEWHHLREDFMCDKLFQGKVPTIKGAISSGDKGSRIWTIFTRSFYGPLQDPKSGNVLHLLRLVMEDEQDTEENAQKLKSVLEVAQREAGTWGLAAVEMWNVSPVGKALLERTGLEHKAEEREEESICSLMWYGPGKGGVEGVEWVANEKFGWC</sequence>
<protein>
    <recommendedName>
        <fullName evidence="1">LYC1 C-terminal domain-containing protein</fullName>
    </recommendedName>
</protein>
<gene>
    <name evidence="2" type="ORF">BP5553_10277</name>
</gene>
<feature type="domain" description="LYC1 C-terminal" evidence="1">
    <location>
        <begin position="198"/>
        <end position="400"/>
    </location>
</feature>
<organism evidence="2 3">
    <name type="scientific">Venustampulla echinocandica</name>
    <dbReference type="NCBI Taxonomy" id="2656787"/>
    <lineage>
        <taxon>Eukaryota</taxon>
        <taxon>Fungi</taxon>
        <taxon>Dikarya</taxon>
        <taxon>Ascomycota</taxon>
        <taxon>Pezizomycotina</taxon>
        <taxon>Leotiomycetes</taxon>
        <taxon>Helotiales</taxon>
        <taxon>Pleuroascaceae</taxon>
        <taxon>Venustampulla</taxon>
    </lineage>
</organism>
<dbReference type="STRING" id="2656787.A0A370T9R4"/>
<keyword evidence="3" id="KW-1185">Reference proteome</keyword>
<dbReference type="PANTHER" id="PTHR34815">
    <property type="entry name" value="LYSINE ACETYLTRANSFERASE"/>
    <property type="match status" value="1"/>
</dbReference>
<reference evidence="2 3" key="1">
    <citation type="journal article" date="2018" name="IMA Fungus">
        <title>IMA Genome-F 9: Draft genome sequence of Annulohypoxylon stygium, Aspergillus mulundensis, Berkeleyomyces basicola (syn. Thielaviopsis basicola), Ceratocystis smalleyi, two Cercospora beticola strains, Coleophoma cylindrospora, Fusarium fracticaudum, Phialophora cf. hyalina, and Morchella septimelata.</title>
        <authorList>
            <person name="Wingfield B.D."/>
            <person name="Bills G.F."/>
            <person name="Dong Y."/>
            <person name="Huang W."/>
            <person name="Nel W.J."/>
            <person name="Swalarsk-Parry B.S."/>
            <person name="Vaghefi N."/>
            <person name="Wilken P.M."/>
            <person name="An Z."/>
            <person name="de Beer Z.W."/>
            <person name="De Vos L."/>
            <person name="Chen L."/>
            <person name="Duong T.A."/>
            <person name="Gao Y."/>
            <person name="Hammerbacher A."/>
            <person name="Kikkert J.R."/>
            <person name="Li Y."/>
            <person name="Li H."/>
            <person name="Li K."/>
            <person name="Li Q."/>
            <person name="Liu X."/>
            <person name="Ma X."/>
            <person name="Naidoo K."/>
            <person name="Pethybridge S.J."/>
            <person name="Sun J."/>
            <person name="Steenkamp E.T."/>
            <person name="van der Nest M.A."/>
            <person name="van Wyk S."/>
            <person name="Wingfield M.J."/>
            <person name="Xiong C."/>
            <person name="Yue Q."/>
            <person name="Zhang X."/>
        </authorList>
    </citation>
    <scope>NUCLEOTIDE SEQUENCE [LARGE SCALE GENOMIC DNA]</scope>
    <source>
        <strain evidence="2 3">BP 5553</strain>
    </source>
</reference>
<accession>A0A370T9R4</accession>
<dbReference type="AlphaFoldDB" id="A0A370T9R4"/>
<dbReference type="EMBL" id="NPIC01000015">
    <property type="protein sequence ID" value="RDL30399.1"/>
    <property type="molecule type" value="Genomic_DNA"/>
</dbReference>
<dbReference type="PANTHER" id="PTHR34815:SF4">
    <property type="entry name" value="N-ACETYLTRANSFERASE DOMAIN-CONTAINING PROTEIN"/>
    <property type="match status" value="1"/>
</dbReference>
<comment type="caution">
    <text evidence="2">The sequence shown here is derived from an EMBL/GenBank/DDBJ whole genome shotgun (WGS) entry which is preliminary data.</text>
</comment>
<evidence type="ECO:0000313" key="3">
    <source>
        <dbReference type="Proteomes" id="UP000254866"/>
    </source>
</evidence>
<dbReference type="InterPro" id="IPR016181">
    <property type="entry name" value="Acyl_CoA_acyltransferase"/>
</dbReference>
<dbReference type="Pfam" id="PF22998">
    <property type="entry name" value="GNAT_LYC1-like"/>
    <property type="match status" value="1"/>
</dbReference>
<dbReference type="GeneID" id="43603126"/>
<dbReference type="RefSeq" id="XP_031864924.1">
    <property type="nucleotide sequence ID" value="XM_032018900.1"/>
</dbReference>
<dbReference type="OrthoDB" id="2020070at2759"/>
<dbReference type="Gene3D" id="3.40.630.30">
    <property type="match status" value="1"/>
</dbReference>
<dbReference type="SUPFAM" id="SSF55729">
    <property type="entry name" value="Acyl-CoA N-acyltransferases (Nat)"/>
    <property type="match status" value="1"/>
</dbReference>
<evidence type="ECO:0000313" key="2">
    <source>
        <dbReference type="EMBL" id="RDL30399.1"/>
    </source>
</evidence>
<evidence type="ECO:0000259" key="1">
    <source>
        <dbReference type="Pfam" id="PF22998"/>
    </source>
</evidence>
<dbReference type="InterPro" id="IPR055100">
    <property type="entry name" value="GNAT_LYC1-like"/>
</dbReference>
<proteinExistence type="predicted"/>
<dbReference type="InterPro" id="IPR053013">
    <property type="entry name" value="LAT"/>
</dbReference>
<dbReference type="Proteomes" id="UP000254866">
    <property type="component" value="Unassembled WGS sequence"/>
</dbReference>